<proteinExistence type="predicted"/>
<dbReference type="EMBL" id="CM037020">
    <property type="protein sequence ID" value="KAH7670311.1"/>
    <property type="molecule type" value="Genomic_DNA"/>
</dbReference>
<gene>
    <name evidence="1" type="ORF">IHE45_10G017600</name>
</gene>
<dbReference type="Proteomes" id="UP000827976">
    <property type="component" value="Chromosome 10"/>
</dbReference>
<evidence type="ECO:0000313" key="1">
    <source>
        <dbReference type="EMBL" id="KAH7670311.1"/>
    </source>
</evidence>
<reference evidence="2" key="1">
    <citation type="journal article" date="2022" name="Nat. Commun.">
        <title>Chromosome evolution and the genetic basis of agronomically important traits in greater yam.</title>
        <authorList>
            <person name="Bredeson J.V."/>
            <person name="Lyons J.B."/>
            <person name="Oniyinde I.O."/>
            <person name="Okereke N.R."/>
            <person name="Kolade O."/>
            <person name="Nnabue I."/>
            <person name="Nwadili C.O."/>
            <person name="Hribova E."/>
            <person name="Parker M."/>
            <person name="Nwogha J."/>
            <person name="Shu S."/>
            <person name="Carlson J."/>
            <person name="Kariba R."/>
            <person name="Muthemba S."/>
            <person name="Knop K."/>
            <person name="Barton G.J."/>
            <person name="Sherwood A.V."/>
            <person name="Lopez-Montes A."/>
            <person name="Asiedu R."/>
            <person name="Jamnadass R."/>
            <person name="Muchugi A."/>
            <person name="Goodstein D."/>
            <person name="Egesi C.N."/>
            <person name="Featherston J."/>
            <person name="Asfaw A."/>
            <person name="Simpson G.G."/>
            <person name="Dolezel J."/>
            <person name="Hendre P.S."/>
            <person name="Van Deynze A."/>
            <person name="Kumar P.L."/>
            <person name="Obidiegwu J.E."/>
            <person name="Bhattacharjee R."/>
            <person name="Rokhsar D.S."/>
        </authorList>
    </citation>
    <scope>NUCLEOTIDE SEQUENCE [LARGE SCALE GENOMIC DNA]</scope>
    <source>
        <strain evidence="2">cv. TDa95/00328</strain>
    </source>
</reference>
<organism evidence="1 2">
    <name type="scientific">Dioscorea alata</name>
    <name type="common">Purple yam</name>
    <dbReference type="NCBI Taxonomy" id="55571"/>
    <lineage>
        <taxon>Eukaryota</taxon>
        <taxon>Viridiplantae</taxon>
        <taxon>Streptophyta</taxon>
        <taxon>Embryophyta</taxon>
        <taxon>Tracheophyta</taxon>
        <taxon>Spermatophyta</taxon>
        <taxon>Magnoliopsida</taxon>
        <taxon>Liliopsida</taxon>
        <taxon>Dioscoreales</taxon>
        <taxon>Dioscoreaceae</taxon>
        <taxon>Dioscorea</taxon>
    </lineage>
</organism>
<sequence length="35" mass="4324">MRRTGASQMERLMMEIQQSSNIRYKLKQHNVIQWM</sequence>
<protein>
    <submittedName>
        <fullName evidence="1">Uncharacterized protein</fullName>
    </submittedName>
</protein>
<keyword evidence="2" id="KW-1185">Reference proteome</keyword>
<comment type="caution">
    <text evidence="1">The sequence shown here is derived from an EMBL/GenBank/DDBJ whole genome shotgun (WGS) entry which is preliminary data.</text>
</comment>
<accession>A0ACB7V9E4</accession>
<evidence type="ECO:0000313" key="2">
    <source>
        <dbReference type="Proteomes" id="UP000827976"/>
    </source>
</evidence>
<name>A0ACB7V9E4_DIOAL</name>